<evidence type="ECO:0000313" key="1">
    <source>
        <dbReference type="EMBL" id="RJT79901.1"/>
    </source>
</evidence>
<dbReference type="OrthoDB" id="9796999at2"/>
<name>A0A3A5M1L4_9MICC</name>
<gene>
    <name evidence="1" type="ORF">D6T63_08290</name>
</gene>
<proteinExistence type="predicted"/>
<keyword evidence="2" id="KW-1185">Reference proteome</keyword>
<evidence type="ECO:0000313" key="2">
    <source>
        <dbReference type="Proteomes" id="UP000272560"/>
    </source>
</evidence>
<protein>
    <recommendedName>
        <fullName evidence="3">Bacteriocin-protection protein</fullName>
    </recommendedName>
</protein>
<dbReference type="EMBL" id="QZVT01000004">
    <property type="protein sequence ID" value="RJT79901.1"/>
    <property type="molecule type" value="Genomic_DNA"/>
</dbReference>
<dbReference type="Pfam" id="PF13376">
    <property type="entry name" value="OmdA"/>
    <property type="match status" value="1"/>
</dbReference>
<sequence length="201" mass="22481">MKAELPELLLPDATTWRHWLEENHASSPGVWLIEHKKGGATTLLTYAQALDEALCFGWIDGQAKSRDEGSYFQRFTPRGPRSIWSVRNQTYVDRLRTEGRMREAGERAVAAAQADGRWERAYAGPATAEVPADLMAAIGSDDAASAMFDTLTSQNRYALIFRLGQLKTQVARERNIAKFVDMLARGETFYPQGARKQESGK</sequence>
<dbReference type="AlphaFoldDB" id="A0A3A5M1L4"/>
<accession>A0A3A5M1L4</accession>
<evidence type="ECO:0008006" key="3">
    <source>
        <dbReference type="Google" id="ProtNLM"/>
    </source>
</evidence>
<dbReference type="RefSeq" id="WP_120148549.1">
    <property type="nucleotide sequence ID" value="NZ_QZVT01000004.1"/>
</dbReference>
<reference evidence="1 2" key="1">
    <citation type="submission" date="2018-09" db="EMBL/GenBank/DDBJ databases">
        <title>Novel species of Arthrobacter.</title>
        <authorList>
            <person name="Liu Q."/>
            <person name="Xin Y.-H."/>
        </authorList>
    </citation>
    <scope>NUCLEOTIDE SEQUENCE [LARGE SCALE GENOMIC DNA]</scope>
    <source>
        <strain evidence="1 2">Hz2</strain>
    </source>
</reference>
<organism evidence="1 2">
    <name type="scientific">Arthrobacter cheniae</name>
    <dbReference type="NCBI Taxonomy" id="1258888"/>
    <lineage>
        <taxon>Bacteria</taxon>
        <taxon>Bacillati</taxon>
        <taxon>Actinomycetota</taxon>
        <taxon>Actinomycetes</taxon>
        <taxon>Micrococcales</taxon>
        <taxon>Micrococcaceae</taxon>
        <taxon>Arthrobacter</taxon>
    </lineage>
</organism>
<comment type="caution">
    <text evidence="1">The sequence shown here is derived from an EMBL/GenBank/DDBJ whole genome shotgun (WGS) entry which is preliminary data.</text>
</comment>
<dbReference type="Proteomes" id="UP000272560">
    <property type="component" value="Unassembled WGS sequence"/>
</dbReference>